<dbReference type="Proteomes" id="UP001055125">
    <property type="component" value="Unassembled WGS sequence"/>
</dbReference>
<feature type="region of interest" description="Disordered" evidence="1">
    <location>
        <begin position="153"/>
        <end position="219"/>
    </location>
</feature>
<keyword evidence="3" id="KW-1185">Reference proteome</keyword>
<accession>A0ABQ4S1H8</accession>
<evidence type="ECO:0000256" key="1">
    <source>
        <dbReference type="SAM" id="MobiDB-lite"/>
    </source>
</evidence>
<gene>
    <name evidence="2" type="ORF">OCOJLMKI_4077</name>
</gene>
<reference evidence="2" key="2">
    <citation type="submission" date="2021-08" db="EMBL/GenBank/DDBJ databases">
        <authorList>
            <person name="Tani A."/>
            <person name="Ola A."/>
            <person name="Ogura Y."/>
            <person name="Katsura K."/>
            <person name="Hayashi T."/>
        </authorList>
    </citation>
    <scope>NUCLEOTIDE SEQUENCE</scope>
    <source>
        <strain evidence="2">DSM 19015</strain>
    </source>
</reference>
<dbReference type="EMBL" id="BPQP01000071">
    <property type="protein sequence ID" value="GJD96851.1"/>
    <property type="molecule type" value="Genomic_DNA"/>
</dbReference>
<proteinExistence type="predicted"/>
<organism evidence="2 3">
    <name type="scientific">Methylobacterium iners</name>
    <dbReference type="NCBI Taxonomy" id="418707"/>
    <lineage>
        <taxon>Bacteria</taxon>
        <taxon>Pseudomonadati</taxon>
        <taxon>Pseudomonadota</taxon>
        <taxon>Alphaproteobacteria</taxon>
        <taxon>Hyphomicrobiales</taxon>
        <taxon>Methylobacteriaceae</taxon>
        <taxon>Methylobacterium</taxon>
    </lineage>
</organism>
<feature type="compositionally biased region" description="Basic and acidic residues" evidence="1">
    <location>
        <begin position="161"/>
        <end position="172"/>
    </location>
</feature>
<evidence type="ECO:0000313" key="3">
    <source>
        <dbReference type="Proteomes" id="UP001055125"/>
    </source>
</evidence>
<reference evidence="2" key="1">
    <citation type="journal article" date="2021" name="Front. Microbiol.">
        <title>Comprehensive Comparative Genomics and Phenotyping of Methylobacterium Species.</title>
        <authorList>
            <person name="Alessa O."/>
            <person name="Ogura Y."/>
            <person name="Fujitani Y."/>
            <person name="Takami H."/>
            <person name="Hayashi T."/>
            <person name="Sahin N."/>
            <person name="Tani A."/>
        </authorList>
    </citation>
    <scope>NUCLEOTIDE SEQUENCE</scope>
    <source>
        <strain evidence="2">DSM 19015</strain>
    </source>
</reference>
<evidence type="ECO:0000313" key="2">
    <source>
        <dbReference type="EMBL" id="GJD96851.1"/>
    </source>
</evidence>
<feature type="region of interest" description="Disordered" evidence="1">
    <location>
        <begin position="63"/>
        <end position="85"/>
    </location>
</feature>
<dbReference type="RefSeq" id="WP_238245942.1">
    <property type="nucleotide sequence ID" value="NZ_BPQP01000071.1"/>
</dbReference>
<name>A0ABQ4S1H8_9HYPH</name>
<comment type="caution">
    <text evidence="2">The sequence shown here is derived from an EMBL/GenBank/DDBJ whole genome shotgun (WGS) entry which is preliminary data.</text>
</comment>
<sequence length="219" mass="24193">MIGQRAFLVAFGGIALGAVVSPDAPRAEQGVFMRDALSRIGLIEPERPSITYRERAPLVMPPKLDAKALPPPRSPEASPQWPKDPEIAQRERAAVEARKPIVRGAQGRMNDNNMTLSIDEMRAGRRAGAEIPDGPVIRPGDTRESNWLNPFEMLRGATAPDKTEPTIEEPQRDALTQPPTGYRKAPRKVAKTNGEPVYNPSREREEADPGAYIRNPSRY</sequence>
<protein>
    <submittedName>
        <fullName evidence="2">Uncharacterized protein</fullName>
    </submittedName>
</protein>